<dbReference type="PANTHER" id="PTHR46638:SF1">
    <property type="entry name" value="CORRINOID ADENOSYLTRANSFERASE"/>
    <property type="match status" value="1"/>
</dbReference>
<dbReference type="Pfam" id="PF02572">
    <property type="entry name" value="CobA_CobO_BtuR"/>
    <property type="match status" value="1"/>
</dbReference>
<dbReference type="CDD" id="cd00561">
    <property type="entry name" value="CobA_ACA"/>
    <property type="match status" value="1"/>
</dbReference>
<evidence type="ECO:0000313" key="2">
    <source>
        <dbReference type="Proteomes" id="UP000683557"/>
    </source>
</evidence>
<name>A0ABX8J5F2_9BACT</name>
<dbReference type="NCBIfam" id="TIGR00708">
    <property type="entry name" value="cobA"/>
    <property type="match status" value="1"/>
</dbReference>
<reference evidence="1 2" key="1">
    <citation type="submission" date="2021-06" db="EMBL/GenBank/DDBJ databases">
        <title>Gemonas diversity in paddy soil.</title>
        <authorList>
            <person name="Liu G."/>
        </authorList>
    </citation>
    <scope>NUCLEOTIDE SEQUENCE [LARGE SCALE GENOMIC DNA]</scope>
    <source>
        <strain evidence="1 2">RG10</strain>
    </source>
</reference>
<evidence type="ECO:0000313" key="1">
    <source>
        <dbReference type="EMBL" id="QWV92296.1"/>
    </source>
</evidence>
<dbReference type="RefSeq" id="WP_216799110.1">
    <property type="nucleotide sequence ID" value="NZ_CP076723.1"/>
</dbReference>
<proteinExistence type="predicted"/>
<accession>A0ABX8J5F2</accession>
<dbReference type="EC" id="2.5.1.17" evidence="1"/>
<dbReference type="Proteomes" id="UP000683557">
    <property type="component" value="Chromosome"/>
</dbReference>
<keyword evidence="2" id="KW-1185">Reference proteome</keyword>
<sequence>MKHQGSPPLQIHKLEPKLKQGLTVVITGHGKGKTTSALGMALRACGHGMKVCIIQFMKGDIYAGEWDGVKLLGEQVELHTTGKGFCGIRGNPYPRSEHRANAQDAVQLALEKIDSAAFDMVILDEINNALHLQLVDLEQVLEILARKPPLLHLVLTGRNAHPLVIELADTVSEVVEVKHAYRRDIEPQPGVDY</sequence>
<dbReference type="InterPro" id="IPR003724">
    <property type="entry name" value="CblAdoTrfase_CobA"/>
</dbReference>
<keyword evidence="1" id="KW-0808">Transferase</keyword>
<dbReference type="PIRSF" id="PIRSF015617">
    <property type="entry name" value="Adensltrnsf_CobA"/>
    <property type="match status" value="1"/>
</dbReference>
<protein>
    <submittedName>
        <fullName evidence="1">Cob(I)yrinic acid a,c-diamide adenosyltransferase</fullName>
        <ecNumber evidence="1">2.5.1.17</ecNumber>
    </submittedName>
</protein>
<dbReference type="EMBL" id="CP076723">
    <property type="protein sequence ID" value="QWV92296.1"/>
    <property type="molecule type" value="Genomic_DNA"/>
</dbReference>
<organism evidence="1 2">
    <name type="scientific">Geomonas oryzisoli</name>
    <dbReference type="NCBI Taxonomy" id="2847992"/>
    <lineage>
        <taxon>Bacteria</taxon>
        <taxon>Pseudomonadati</taxon>
        <taxon>Thermodesulfobacteriota</taxon>
        <taxon>Desulfuromonadia</taxon>
        <taxon>Geobacterales</taxon>
        <taxon>Geobacteraceae</taxon>
        <taxon>Geomonas</taxon>
    </lineage>
</organism>
<dbReference type="PANTHER" id="PTHR46638">
    <property type="entry name" value="CORRINOID ADENOSYLTRANSFERASE"/>
    <property type="match status" value="1"/>
</dbReference>
<gene>
    <name evidence="1" type="primary">cobO</name>
    <name evidence="1" type="ORF">KP004_13875</name>
</gene>
<dbReference type="GO" id="GO:0008817">
    <property type="term" value="F:corrinoid adenosyltransferase activity"/>
    <property type="evidence" value="ECO:0007669"/>
    <property type="project" value="UniProtKB-EC"/>
</dbReference>